<dbReference type="RefSeq" id="WP_044351970.1">
    <property type="nucleotide sequence ID" value="NZ_AZAC01000056.1"/>
</dbReference>
<dbReference type="Gene3D" id="3.30.70.20">
    <property type="match status" value="1"/>
</dbReference>
<dbReference type="GO" id="GO:0051536">
    <property type="term" value="F:iron-sulfur cluster binding"/>
    <property type="evidence" value="ECO:0007669"/>
    <property type="project" value="UniProtKB-KW"/>
</dbReference>
<dbReference type="GO" id="GO:0009055">
    <property type="term" value="F:electron transfer activity"/>
    <property type="evidence" value="ECO:0007669"/>
    <property type="project" value="UniProtKB-UniRule"/>
</dbReference>
<evidence type="ECO:0000256" key="2">
    <source>
        <dbReference type="ARBA" id="ARBA00022448"/>
    </source>
</evidence>
<evidence type="ECO:0000256" key="4">
    <source>
        <dbReference type="ARBA" id="ARBA00022982"/>
    </source>
</evidence>
<evidence type="ECO:0000256" key="6">
    <source>
        <dbReference type="ARBA" id="ARBA00023014"/>
    </source>
</evidence>
<feature type="domain" description="4Fe-4S ferredoxin-type" evidence="8">
    <location>
        <begin position="4"/>
        <end position="32"/>
    </location>
</feature>
<dbReference type="PANTHER" id="PTHR36923">
    <property type="entry name" value="FERREDOXIN"/>
    <property type="match status" value="1"/>
</dbReference>
<keyword evidence="10" id="KW-1185">Reference proteome</keyword>
<dbReference type="OrthoDB" id="9803319at2"/>
<protein>
    <recommendedName>
        <fullName evidence="7">Ferredoxin</fullName>
    </recommendedName>
</protein>
<dbReference type="PROSITE" id="PS00198">
    <property type="entry name" value="4FE4S_FER_1"/>
    <property type="match status" value="1"/>
</dbReference>
<dbReference type="EMBL" id="AZAC01000056">
    <property type="protein sequence ID" value="KIX11392.1"/>
    <property type="molecule type" value="Genomic_DNA"/>
</dbReference>
<evidence type="ECO:0000313" key="9">
    <source>
        <dbReference type="EMBL" id="KIX11392.1"/>
    </source>
</evidence>
<dbReference type="InterPro" id="IPR017896">
    <property type="entry name" value="4Fe4S_Fe-S-bd"/>
</dbReference>
<keyword evidence="2 7" id="KW-0813">Transport</keyword>
<keyword evidence="5 7" id="KW-0408">Iron</keyword>
<dbReference type="PROSITE" id="PS51379">
    <property type="entry name" value="4FE4S_FER_2"/>
    <property type="match status" value="1"/>
</dbReference>
<dbReference type="PANTHER" id="PTHR36923:SF3">
    <property type="entry name" value="FERREDOXIN"/>
    <property type="match status" value="1"/>
</dbReference>
<keyword evidence="4 7" id="KW-0249">Electron transport</keyword>
<name>A0A0D2G935_9BACT</name>
<dbReference type="InterPro" id="IPR017900">
    <property type="entry name" value="4Fe4S_Fe_S_CS"/>
</dbReference>
<evidence type="ECO:0000256" key="3">
    <source>
        <dbReference type="ARBA" id="ARBA00022723"/>
    </source>
</evidence>
<organism evidence="9 10">
    <name type="scientific">Dethiosulfatarculus sandiegensis</name>
    <dbReference type="NCBI Taxonomy" id="1429043"/>
    <lineage>
        <taxon>Bacteria</taxon>
        <taxon>Pseudomonadati</taxon>
        <taxon>Thermodesulfobacteriota</taxon>
        <taxon>Desulfarculia</taxon>
        <taxon>Desulfarculales</taxon>
        <taxon>Desulfarculaceae</taxon>
        <taxon>Dethiosulfatarculus</taxon>
    </lineage>
</organism>
<dbReference type="InParanoid" id="A0A0D2G935"/>
<proteinExistence type="predicted"/>
<comment type="caution">
    <text evidence="9">The sequence shown here is derived from an EMBL/GenBank/DDBJ whole genome shotgun (WGS) entry which is preliminary data.</text>
</comment>
<dbReference type="InterPro" id="IPR051269">
    <property type="entry name" value="Fe-S_cluster_ET"/>
</dbReference>
<evidence type="ECO:0000256" key="7">
    <source>
        <dbReference type="RuleBase" id="RU368020"/>
    </source>
</evidence>
<evidence type="ECO:0000259" key="8">
    <source>
        <dbReference type="PROSITE" id="PS51379"/>
    </source>
</evidence>
<dbReference type="Proteomes" id="UP000032233">
    <property type="component" value="Unassembled WGS sequence"/>
</dbReference>
<reference evidence="9 10" key="1">
    <citation type="submission" date="2013-11" db="EMBL/GenBank/DDBJ databases">
        <title>Metagenomic analysis of a methanogenic consortium involved in long chain n-alkane degradation.</title>
        <authorList>
            <person name="Davidova I.A."/>
            <person name="Callaghan A.V."/>
            <person name="Wawrik B."/>
            <person name="Pruitt S."/>
            <person name="Marks C."/>
            <person name="Duncan K.E."/>
            <person name="Suflita J.M."/>
        </authorList>
    </citation>
    <scope>NUCLEOTIDE SEQUENCE [LARGE SCALE GENOMIC DNA]</scope>
    <source>
        <strain evidence="9 10">SPR</strain>
    </source>
</reference>
<accession>A0A0D2G935</accession>
<sequence>MEEEKLLEISDECIACGNCMELCPDVFQLPEGAEKSTVILPEGGPDCVEEAIEECPAEAISWV</sequence>
<evidence type="ECO:0000256" key="5">
    <source>
        <dbReference type="ARBA" id="ARBA00023004"/>
    </source>
</evidence>
<dbReference type="STRING" id="1429043.X474_24230"/>
<keyword evidence="6 7" id="KW-0411">Iron-sulfur</keyword>
<dbReference type="AlphaFoldDB" id="A0A0D2G935"/>
<dbReference type="InterPro" id="IPR001080">
    <property type="entry name" value="3Fe4S_ferredoxin"/>
</dbReference>
<comment type="function">
    <text evidence="1 7">Ferredoxins are iron-sulfur proteins that transfer electrons in a wide variety of metabolic reactions.</text>
</comment>
<evidence type="ECO:0000256" key="1">
    <source>
        <dbReference type="ARBA" id="ARBA00003532"/>
    </source>
</evidence>
<dbReference type="GO" id="GO:0005506">
    <property type="term" value="F:iron ion binding"/>
    <property type="evidence" value="ECO:0007669"/>
    <property type="project" value="UniProtKB-UniRule"/>
</dbReference>
<evidence type="ECO:0000313" key="10">
    <source>
        <dbReference type="Proteomes" id="UP000032233"/>
    </source>
</evidence>
<dbReference type="SUPFAM" id="SSF54862">
    <property type="entry name" value="4Fe-4S ferredoxins"/>
    <property type="match status" value="1"/>
</dbReference>
<keyword evidence="3 7" id="KW-0479">Metal-binding</keyword>
<dbReference type="PRINTS" id="PR00352">
    <property type="entry name" value="3FE4SFRDOXIN"/>
</dbReference>
<dbReference type="Pfam" id="PF13370">
    <property type="entry name" value="Fer4_13"/>
    <property type="match status" value="1"/>
</dbReference>
<gene>
    <name evidence="9" type="ORF">X474_24230</name>
</gene>